<name>A0ABR7GH74_9FIRM</name>
<gene>
    <name evidence="1" type="primary">spoIIR</name>
    <name evidence="1" type="ORF">H8R94_09370</name>
</gene>
<sequence length="197" mass="22792">MYAKRKNIRIVAGLLIVGLLVLIGQSRHLQEDYASEVFRFHVIANSDTEEDQALKLQVRDQVGAYVSGLLATASDKKETESIIRAHLKEIEKVAGQEIAKEGYTYPVTAAIEDVDFPEKFYGIYHLPAGNYTSLQVRIGQAQGKNWWCVMYPNMCFRDNTYEVVGEDEKEQMYQVFTLYQYKKLIESEDKQIRFRYL</sequence>
<dbReference type="Pfam" id="PF09551">
    <property type="entry name" value="Spore_II_R"/>
    <property type="match status" value="1"/>
</dbReference>
<accession>A0ABR7GH74</accession>
<dbReference type="Proteomes" id="UP000643810">
    <property type="component" value="Unassembled WGS sequence"/>
</dbReference>
<keyword evidence="2" id="KW-1185">Reference proteome</keyword>
<evidence type="ECO:0000313" key="1">
    <source>
        <dbReference type="EMBL" id="MBC5686807.1"/>
    </source>
</evidence>
<reference evidence="1 2" key="1">
    <citation type="submission" date="2020-08" db="EMBL/GenBank/DDBJ databases">
        <title>Genome public.</title>
        <authorList>
            <person name="Liu C."/>
            <person name="Sun Q."/>
        </authorList>
    </citation>
    <scope>NUCLEOTIDE SEQUENCE [LARGE SCALE GENOMIC DNA]</scope>
    <source>
        <strain evidence="1 2">NSJ-9</strain>
    </source>
</reference>
<dbReference type="EMBL" id="JACOPG010000003">
    <property type="protein sequence ID" value="MBC5686807.1"/>
    <property type="molecule type" value="Genomic_DNA"/>
</dbReference>
<dbReference type="InterPro" id="IPR014202">
    <property type="entry name" value="Spore_II_R"/>
</dbReference>
<protein>
    <submittedName>
        <fullName evidence="1">Stage II sporulation protein R</fullName>
    </submittedName>
</protein>
<dbReference type="NCBIfam" id="TIGR02837">
    <property type="entry name" value="spore_II_R"/>
    <property type="match status" value="1"/>
</dbReference>
<organism evidence="1 2">
    <name type="scientific">Roseburia lenta</name>
    <dbReference type="NCBI Taxonomy" id="2763061"/>
    <lineage>
        <taxon>Bacteria</taxon>
        <taxon>Bacillati</taxon>
        <taxon>Bacillota</taxon>
        <taxon>Clostridia</taxon>
        <taxon>Lachnospirales</taxon>
        <taxon>Lachnospiraceae</taxon>
        <taxon>Roseburia</taxon>
    </lineage>
</organism>
<comment type="caution">
    <text evidence="1">The sequence shown here is derived from an EMBL/GenBank/DDBJ whole genome shotgun (WGS) entry which is preliminary data.</text>
</comment>
<evidence type="ECO:0000313" key="2">
    <source>
        <dbReference type="Proteomes" id="UP000643810"/>
    </source>
</evidence>
<dbReference type="RefSeq" id="WP_178010011.1">
    <property type="nucleotide sequence ID" value="NZ_JACOPG010000003.1"/>
</dbReference>
<proteinExistence type="predicted"/>